<evidence type="ECO:0000313" key="7">
    <source>
        <dbReference type="EMBL" id="QSB12744.1"/>
    </source>
</evidence>
<keyword evidence="3 6" id="KW-0812">Transmembrane</keyword>
<proteinExistence type="inferred from homology"/>
<dbReference type="Gene3D" id="1.20.1260.100">
    <property type="entry name" value="TspO/MBR protein"/>
    <property type="match status" value="1"/>
</dbReference>
<gene>
    <name evidence="7" type="ORF">JQS43_13680</name>
</gene>
<dbReference type="InterPro" id="IPR038330">
    <property type="entry name" value="TspO/MBR-related_sf"/>
</dbReference>
<dbReference type="FunFam" id="1.20.1260.100:FF:000001">
    <property type="entry name" value="translocator protein 2"/>
    <property type="match status" value="1"/>
</dbReference>
<organism evidence="7 8">
    <name type="scientific">Natronosporangium hydrolyticum</name>
    <dbReference type="NCBI Taxonomy" id="2811111"/>
    <lineage>
        <taxon>Bacteria</taxon>
        <taxon>Bacillati</taxon>
        <taxon>Actinomycetota</taxon>
        <taxon>Actinomycetes</taxon>
        <taxon>Micromonosporales</taxon>
        <taxon>Micromonosporaceae</taxon>
        <taxon>Natronosporangium</taxon>
    </lineage>
</organism>
<evidence type="ECO:0000256" key="6">
    <source>
        <dbReference type="SAM" id="Phobius"/>
    </source>
</evidence>
<keyword evidence="5 6" id="KW-0472">Membrane</keyword>
<evidence type="ECO:0000256" key="4">
    <source>
        <dbReference type="ARBA" id="ARBA00022989"/>
    </source>
</evidence>
<dbReference type="InterPro" id="IPR004307">
    <property type="entry name" value="TspO_MBR"/>
</dbReference>
<feature type="transmembrane region" description="Helical" evidence="6">
    <location>
        <begin position="12"/>
        <end position="38"/>
    </location>
</feature>
<keyword evidence="8" id="KW-1185">Reference proteome</keyword>
<dbReference type="PIRSF" id="PIRSF005859">
    <property type="entry name" value="PBR"/>
    <property type="match status" value="1"/>
</dbReference>
<dbReference type="AlphaFoldDB" id="A0A895Y4W6"/>
<dbReference type="EMBL" id="CP070499">
    <property type="protein sequence ID" value="QSB12744.1"/>
    <property type="molecule type" value="Genomic_DNA"/>
</dbReference>
<dbReference type="Proteomes" id="UP000662857">
    <property type="component" value="Chromosome"/>
</dbReference>
<dbReference type="PANTHER" id="PTHR10057">
    <property type="entry name" value="PERIPHERAL-TYPE BENZODIAZEPINE RECEPTOR"/>
    <property type="match status" value="1"/>
</dbReference>
<dbReference type="CDD" id="cd15904">
    <property type="entry name" value="TSPO_MBR"/>
    <property type="match status" value="1"/>
</dbReference>
<comment type="similarity">
    <text evidence="2">Belongs to the TspO/BZRP family.</text>
</comment>
<feature type="transmembrane region" description="Helical" evidence="6">
    <location>
        <begin position="140"/>
        <end position="163"/>
    </location>
</feature>
<dbReference type="GO" id="GO:0016020">
    <property type="term" value="C:membrane"/>
    <property type="evidence" value="ECO:0007669"/>
    <property type="project" value="UniProtKB-SubCell"/>
</dbReference>
<comment type="subcellular location">
    <subcellularLocation>
        <location evidence="1">Membrane</location>
        <topology evidence="1">Multi-pass membrane protein</topology>
    </subcellularLocation>
</comment>
<name>A0A895Y4W6_9ACTN</name>
<dbReference type="RefSeq" id="WP_239674786.1">
    <property type="nucleotide sequence ID" value="NZ_CP070499.1"/>
</dbReference>
<keyword evidence="4 6" id="KW-1133">Transmembrane helix</keyword>
<reference evidence="7" key="1">
    <citation type="submission" date="2021-02" db="EMBL/GenBank/DDBJ databases">
        <title>Natrosporangium hydrolyticum gen. nov., sp. nov, a haloalkaliphilic actinobacterium from a soda solonchak soil.</title>
        <authorList>
            <person name="Sorokin D.Y."/>
            <person name="Khijniak T.V."/>
            <person name="Zakharycheva A.P."/>
            <person name="Boueva O.V."/>
            <person name="Ariskina E.V."/>
            <person name="Hahnke R.L."/>
            <person name="Bunk B."/>
            <person name="Sproer C."/>
            <person name="Schumann P."/>
            <person name="Evtushenko L.I."/>
            <person name="Kublanov I.V."/>
        </authorList>
    </citation>
    <scope>NUCLEOTIDE SEQUENCE</scope>
    <source>
        <strain evidence="7">DSM 106523</strain>
    </source>
</reference>
<accession>A0A895Y4W6</accession>
<evidence type="ECO:0000256" key="1">
    <source>
        <dbReference type="ARBA" id="ARBA00004141"/>
    </source>
</evidence>
<sequence length="164" mass="17462">MSQARVTRRPRTAIASLLGLLGFVAVVALVATIGGLGSADAGEEYAALELPAWAPPNWLFSPVWAVLYVTIAIAGWLVWRTVGLTLALVPYAVQLGLNALWPALFFGASAYGLASVEIALLWLAIGATVAAFWRAHQVAALLLLPYWAWTTYAGALTIAVWTLN</sequence>
<feature type="transmembrane region" description="Helical" evidence="6">
    <location>
        <begin position="110"/>
        <end position="133"/>
    </location>
</feature>
<dbReference type="PANTHER" id="PTHR10057:SF0">
    <property type="entry name" value="TRANSLOCATOR PROTEIN"/>
    <property type="match status" value="1"/>
</dbReference>
<evidence type="ECO:0000256" key="2">
    <source>
        <dbReference type="ARBA" id="ARBA00007524"/>
    </source>
</evidence>
<dbReference type="GO" id="GO:0033013">
    <property type="term" value="P:tetrapyrrole metabolic process"/>
    <property type="evidence" value="ECO:0007669"/>
    <property type="project" value="UniProtKB-ARBA"/>
</dbReference>
<evidence type="ECO:0000313" key="8">
    <source>
        <dbReference type="Proteomes" id="UP000662857"/>
    </source>
</evidence>
<evidence type="ECO:0000256" key="3">
    <source>
        <dbReference type="ARBA" id="ARBA00022692"/>
    </source>
</evidence>
<evidence type="ECO:0000256" key="5">
    <source>
        <dbReference type="ARBA" id="ARBA00023136"/>
    </source>
</evidence>
<protein>
    <submittedName>
        <fullName evidence="7">Tryptophan-rich sensory protein</fullName>
    </submittedName>
</protein>
<feature type="transmembrane region" description="Helical" evidence="6">
    <location>
        <begin position="58"/>
        <end position="79"/>
    </location>
</feature>
<dbReference type="Pfam" id="PF03073">
    <property type="entry name" value="TspO_MBR"/>
    <property type="match status" value="1"/>
</dbReference>
<dbReference type="KEGG" id="nhy:JQS43_13680"/>
<feature type="transmembrane region" description="Helical" evidence="6">
    <location>
        <begin position="86"/>
        <end position="104"/>
    </location>
</feature>